<dbReference type="EMBL" id="OQ362005">
    <property type="protein sequence ID" value="WCX68697.1"/>
    <property type="molecule type" value="Genomic_DNA"/>
</dbReference>
<evidence type="ECO:0000313" key="2">
    <source>
        <dbReference type="Proteomes" id="UP001217333"/>
    </source>
</evidence>
<accession>A0AAE9YJM3</accession>
<evidence type="ECO:0000313" key="1">
    <source>
        <dbReference type="EMBL" id="WCX68697.1"/>
    </source>
</evidence>
<proteinExistence type="predicted"/>
<organism evidence="1 2">
    <name type="scientific">Salmonella phage GSW6</name>
    <dbReference type="NCBI Taxonomy" id="3025422"/>
    <lineage>
        <taxon>Viruses</taxon>
        <taxon>Duplodnaviria</taxon>
        <taxon>Heunggongvirae</taxon>
        <taxon>Uroviricota</taxon>
        <taxon>Caudoviricetes</taxon>
        <taxon>Demerecviridae</taxon>
        <taxon>Markadamsvirinae</taxon>
        <taxon>Epseptimavirus</taxon>
        <taxon>Epseptimavirus GSW6</taxon>
    </lineage>
</organism>
<dbReference type="RefSeq" id="YP_012772444.1">
    <property type="nucleotide sequence ID" value="NC_111398.1"/>
</dbReference>
<protein>
    <submittedName>
        <fullName evidence="1">Uncharacterized protein</fullName>
    </submittedName>
</protein>
<dbReference type="Proteomes" id="UP001217333">
    <property type="component" value="Segment"/>
</dbReference>
<keyword evidence="2" id="KW-1185">Reference proteome</keyword>
<name>A0AAE9YJM3_9CAUD</name>
<sequence length="57" mass="6472">MTKRIFKTPEIITVEQAEAVINFCANHDSEVAYYHKDGVINCEMVTNLNIKDGESKL</sequence>
<reference evidence="1" key="1">
    <citation type="submission" date="2023-01" db="EMBL/GenBank/DDBJ databases">
        <authorList>
            <person name="Bringhurst R.M."/>
            <person name="Homer T.E."/>
        </authorList>
    </citation>
    <scope>NUCLEOTIDE SEQUENCE</scope>
</reference>